<evidence type="ECO:0000259" key="1">
    <source>
        <dbReference type="Pfam" id="PF01850"/>
    </source>
</evidence>
<protein>
    <submittedName>
        <fullName evidence="2">PilT protein domain protein</fullName>
    </submittedName>
</protein>
<dbReference type="Proteomes" id="UP000028186">
    <property type="component" value="Chromosome I"/>
</dbReference>
<evidence type="ECO:0000313" key="3">
    <source>
        <dbReference type="Proteomes" id="UP000028186"/>
    </source>
</evidence>
<name>A0A068TGN5_NEOGA</name>
<dbReference type="KEGG" id="ngl:RG1141_CH43120"/>
<dbReference type="CDD" id="cd09854">
    <property type="entry name" value="PIN_VapC-like"/>
    <property type="match status" value="1"/>
</dbReference>
<feature type="domain" description="PIN" evidence="1">
    <location>
        <begin position="7"/>
        <end position="130"/>
    </location>
</feature>
<dbReference type="HOGENOM" id="CLU_125353_1_0_5"/>
<accession>A0A068TGN5</accession>
<gene>
    <name evidence="2" type="ORF">RG1141_CH43120</name>
</gene>
<dbReference type="SUPFAM" id="SSF88723">
    <property type="entry name" value="PIN domain-like"/>
    <property type="match status" value="1"/>
</dbReference>
<sequence length="165" mass="18357">MLGLGKIYLDTNIFILAFENDSKISTALANLLSIGDHTRRFATSELTLSELLVKPYRDGNDSAIDRYEGLIQTNEWLEVLPVARQMLWYAAVLRSQNLGLKLPDSIHISTALGAGCTHMLTADMGLKDIYEITHFRYGLTKSSSPLTVLRPDETTLNSLIESLGR</sequence>
<dbReference type="AlphaFoldDB" id="A0A068TGN5"/>
<evidence type="ECO:0000313" key="2">
    <source>
        <dbReference type="EMBL" id="CDN56625.1"/>
    </source>
</evidence>
<dbReference type="eggNOG" id="COG1848">
    <property type="taxonomic scope" value="Bacteria"/>
</dbReference>
<organism evidence="2 3">
    <name type="scientific">Neorhizobium galegae bv. officinalis bv. officinalis str. HAMBI 1141</name>
    <dbReference type="NCBI Taxonomy" id="1028801"/>
    <lineage>
        <taxon>Bacteria</taxon>
        <taxon>Pseudomonadati</taxon>
        <taxon>Pseudomonadota</taxon>
        <taxon>Alphaproteobacteria</taxon>
        <taxon>Hyphomicrobiales</taxon>
        <taxon>Rhizobiaceae</taxon>
        <taxon>Rhizobium/Agrobacterium group</taxon>
        <taxon>Neorhizobium</taxon>
    </lineage>
</organism>
<proteinExistence type="predicted"/>
<dbReference type="InterPro" id="IPR029060">
    <property type="entry name" value="PIN-like_dom_sf"/>
</dbReference>
<dbReference type="InterPro" id="IPR002716">
    <property type="entry name" value="PIN_dom"/>
</dbReference>
<dbReference type="RefSeq" id="WP_038548093.1">
    <property type="nucleotide sequence ID" value="NZ_HG938355.1"/>
</dbReference>
<dbReference type="Pfam" id="PF01850">
    <property type="entry name" value="PIN"/>
    <property type="match status" value="1"/>
</dbReference>
<reference evidence="3" key="1">
    <citation type="journal article" date="2014" name="BMC Genomics">
        <title>Genome sequencing of two Neorhizobium galegae strains reveals a noeT gene responsible for the unusual acetylation of the nodulation factors.</title>
        <authorList>
            <person name="Osterman J."/>
            <person name="Marsh J."/>
            <person name="Laine P.K."/>
            <person name="Zeng Z."/>
            <person name="Alatalo E."/>
            <person name="Sullivan J.T."/>
            <person name="Young J.P."/>
            <person name="Thomas-Oates J."/>
            <person name="Paulin L."/>
            <person name="Lindstrom K."/>
        </authorList>
    </citation>
    <scope>NUCLEOTIDE SEQUENCE [LARGE SCALE GENOMIC DNA]</scope>
    <source>
        <strain evidence="3">HAMBI 1141</strain>
    </source>
</reference>
<dbReference type="Gene3D" id="3.40.50.1010">
    <property type="entry name" value="5'-nuclease"/>
    <property type="match status" value="1"/>
</dbReference>
<dbReference type="EMBL" id="HG938355">
    <property type="protein sequence ID" value="CDN56625.1"/>
    <property type="molecule type" value="Genomic_DNA"/>
</dbReference>